<dbReference type="GO" id="GO:0005829">
    <property type="term" value="C:cytosol"/>
    <property type="evidence" value="ECO:0007669"/>
    <property type="project" value="GOC"/>
</dbReference>
<feature type="compositionally biased region" description="Polar residues" evidence="2">
    <location>
        <begin position="1013"/>
        <end position="1027"/>
    </location>
</feature>
<proteinExistence type="predicted"/>
<keyword evidence="4" id="KW-1185">Reference proteome</keyword>
<dbReference type="AlphaFoldDB" id="A0A1E7EUG7"/>
<feature type="region of interest" description="Disordered" evidence="2">
    <location>
        <begin position="102"/>
        <end position="122"/>
    </location>
</feature>
<gene>
    <name evidence="3" type="ORF">FRACYDRAFT_248297</name>
</gene>
<evidence type="ECO:0000313" key="4">
    <source>
        <dbReference type="Proteomes" id="UP000095751"/>
    </source>
</evidence>
<name>A0A1E7EUG7_9STRA</name>
<dbReference type="GO" id="GO:0099041">
    <property type="term" value="P:vesicle tethering to Golgi"/>
    <property type="evidence" value="ECO:0007669"/>
    <property type="project" value="TreeGrafter"/>
</dbReference>
<dbReference type="GO" id="GO:0005802">
    <property type="term" value="C:trans-Golgi network"/>
    <property type="evidence" value="ECO:0007669"/>
    <property type="project" value="TreeGrafter"/>
</dbReference>
<dbReference type="Proteomes" id="UP000095751">
    <property type="component" value="Unassembled WGS sequence"/>
</dbReference>
<keyword evidence="1" id="KW-0175">Coiled coil</keyword>
<dbReference type="EMBL" id="KV784375">
    <property type="protein sequence ID" value="OEU09444.1"/>
    <property type="molecule type" value="Genomic_DNA"/>
</dbReference>
<dbReference type="PANTHER" id="PTHR13297">
    <property type="entry name" value="TBC1 DOMAIN FAMILY MEMBER 23-RELATED"/>
    <property type="match status" value="1"/>
</dbReference>
<dbReference type="InParanoid" id="A0A1E7EUG7"/>
<evidence type="ECO:0000256" key="2">
    <source>
        <dbReference type="SAM" id="MobiDB-lite"/>
    </source>
</evidence>
<feature type="compositionally biased region" description="Polar residues" evidence="2">
    <location>
        <begin position="988"/>
        <end position="1005"/>
    </location>
</feature>
<reference evidence="3 4" key="1">
    <citation type="submission" date="2016-09" db="EMBL/GenBank/DDBJ databases">
        <title>Extensive genetic diversity and differential bi-allelic expression allows diatom success in the polar Southern Ocean.</title>
        <authorList>
            <consortium name="DOE Joint Genome Institute"/>
            <person name="Mock T."/>
            <person name="Otillar R.P."/>
            <person name="Strauss J."/>
            <person name="Dupont C."/>
            <person name="Frickenhaus S."/>
            <person name="Maumus F."/>
            <person name="Mcmullan M."/>
            <person name="Sanges R."/>
            <person name="Schmutz J."/>
            <person name="Toseland A."/>
            <person name="Valas R."/>
            <person name="Veluchamy A."/>
            <person name="Ward B.J."/>
            <person name="Allen A."/>
            <person name="Barry K."/>
            <person name="Falciatore A."/>
            <person name="Ferrante M."/>
            <person name="Fortunato A.E."/>
            <person name="Gloeckner G."/>
            <person name="Gruber A."/>
            <person name="Hipkin R."/>
            <person name="Janech M."/>
            <person name="Kroth P."/>
            <person name="Leese F."/>
            <person name="Lindquist E."/>
            <person name="Lyon B.R."/>
            <person name="Martin J."/>
            <person name="Mayer C."/>
            <person name="Parker M."/>
            <person name="Quesneville H."/>
            <person name="Raymond J."/>
            <person name="Uhlig C."/>
            <person name="Valentin K.U."/>
            <person name="Worden A.Z."/>
            <person name="Armbrust E.V."/>
            <person name="Bowler C."/>
            <person name="Green B."/>
            <person name="Moulton V."/>
            <person name="Van Oosterhout C."/>
            <person name="Grigoriev I."/>
        </authorList>
    </citation>
    <scope>NUCLEOTIDE SEQUENCE [LARGE SCALE GENOMIC DNA]</scope>
    <source>
        <strain evidence="3 4">CCMP1102</strain>
    </source>
</reference>
<feature type="compositionally biased region" description="Basic and acidic residues" evidence="2">
    <location>
        <begin position="258"/>
        <end position="272"/>
    </location>
</feature>
<feature type="region of interest" description="Disordered" evidence="2">
    <location>
        <begin position="988"/>
        <end position="1108"/>
    </location>
</feature>
<feature type="compositionally biased region" description="Low complexity" evidence="2">
    <location>
        <begin position="107"/>
        <end position="122"/>
    </location>
</feature>
<dbReference type="KEGG" id="fcy:FRACYDRAFT_248297"/>
<dbReference type="InterPro" id="IPR039755">
    <property type="entry name" value="TBC1D23"/>
</dbReference>
<evidence type="ECO:0000256" key="1">
    <source>
        <dbReference type="SAM" id="Coils"/>
    </source>
</evidence>
<accession>A0A1E7EUG7</accession>
<dbReference type="OrthoDB" id="73307at2759"/>
<evidence type="ECO:0000313" key="3">
    <source>
        <dbReference type="EMBL" id="OEU09444.1"/>
    </source>
</evidence>
<feature type="coiled-coil region" evidence="1">
    <location>
        <begin position="568"/>
        <end position="608"/>
    </location>
</feature>
<sequence>MLDMFSFGAETTTATTMSITQPVSTGPYSSSSDKIVANNSISISDSDTKSYVHLSVKDYDTNDDEDNDEKSCASNDSFIELLDNALITEDNIVMTATIIGNNRKENNSNSNKNESNNLQQQNDDLDMQDILDWLDDDDDKGRELLQRQEEELVFEYNSLEEAVKCRESSKDQIRTLLEKENFIVSAHVRPHLWCKVICGKTLEEIIQSSLADSFQQWEEKYWQNYVAIATVASRSSSSSRSSTCSTDTTNQQEEEDEEKHQIIQSTDHDDTPKSQQQISKEQNPQLEQQIPISQNEQQREWLEEQSSILANRIVAVVKDGDFQFYRKSLLTILANHYDTGNNNTIQEGGDSWKDPLLPPIVCCILCAGVPPPVACVMLSQIIPSFMPILALTIEERKRAATILHRQFYLLASYHLPLLVLHLDKYIPDWYQWPPHGHLPQSWLISHLAGETDGTYMNQRWLLRLWDLVLTSSNNSFRFFLVVAILDMHAEGLLFLTGDELKIEFQRVVSFSTNQTEEDVMCDQQANQWVQEWSDRALLFWEETPMSVTRRLKVLEDGTVSETLVARQKAKEEQLRLQQEAEIKALQEAREAEQERKTDEARLRLTRARLVAFYRQYNPGKEDNIDKIMRTYDGRYDVLDAKLKMKYNVGFNPALKPKPKPIAINRNTNKILSTMNSGFGGRRLSTSKVDQDTSVRLEKRKSAVVWVVPSEVLPVICCSKDTNPVKISKLKKISKIDNDENERMPLKFYVVDSRPEAAAQEQGRFPTSLSLSPEKLDDINKMKEEEIMFESLRGSVHICIMGEGYASLPRLYGHKMTNGLAEFIREDDLRNNKCALFFLSRGFPFVSILEGGFAAAHACLCREGPKMGLKVNDVLTDCNPEISVFVQFEKLHSLSGRDKAQRSLHNFFDSGMTALTKNTMRLETLSSEFAGDNIDEQTQQKEGQKNAVQRFFRGRKLQTLRDGTGRSNSLMEESSKSIVAELVELDNNDTSSSSMLHNSPRDQTSPVKVEQNEENSSLDAATNGTQKSEMQHRISQDASSPPAQTKGLAGTFSRFGSLGIGHNVKRRESNSGHSNKIAGSLNTFRKNTMARMRTEISTSDSIESPSEPK</sequence>
<dbReference type="GO" id="GO:0042147">
    <property type="term" value="P:retrograde transport, endosome to Golgi"/>
    <property type="evidence" value="ECO:0007669"/>
    <property type="project" value="InterPro"/>
</dbReference>
<feature type="compositionally biased region" description="Polar residues" evidence="2">
    <location>
        <begin position="273"/>
        <end position="294"/>
    </location>
</feature>
<protein>
    <recommendedName>
        <fullName evidence="5">TBC1 domain family member 23</fullName>
    </recommendedName>
</protein>
<organism evidence="3 4">
    <name type="scientific">Fragilariopsis cylindrus CCMP1102</name>
    <dbReference type="NCBI Taxonomy" id="635003"/>
    <lineage>
        <taxon>Eukaryota</taxon>
        <taxon>Sar</taxon>
        <taxon>Stramenopiles</taxon>
        <taxon>Ochrophyta</taxon>
        <taxon>Bacillariophyta</taxon>
        <taxon>Bacillariophyceae</taxon>
        <taxon>Bacillariophycidae</taxon>
        <taxon>Bacillariales</taxon>
        <taxon>Bacillariaceae</taxon>
        <taxon>Fragilariopsis</taxon>
    </lineage>
</organism>
<feature type="compositionally biased region" description="Polar residues" evidence="2">
    <location>
        <begin position="1094"/>
        <end position="1108"/>
    </location>
</feature>
<dbReference type="PANTHER" id="PTHR13297:SF5">
    <property type="entry name" value="TBC1 DOMAIN FAMILY MEMBER 23"/>
    <property type="match status" value="1"/>
</dbReference>
<evidence type="ECO:0008006" key="5">
    <source>
        <dbReference type="Google" id="ProtNLM"/>
    </source>
</evidence>
<feature type="region of interest" description="Disordered" evidence="2">
    <location>
        <begin position="237"/>
        <end position="294"/>
    </location>
</feature>
<feature type="compositionally biased region" description="Low complexity" evidence="2">
    <location>
        <begin position="237"/>
        <end position="251"/>
    </location>
</feature>